<dbReference type="Proteomes" id="UP000434052">
    <property type="component" value="Unassembled WGS sequence"/>
</dbReference>
<evidence type="ECO:0000313" key="3">
    <source>
        <dbReference type="EMBL" id="QJT08491.1"/>
    </source>
</evidence>
<reference evidence="3 6" key="2">
    <citation type="submission" date="2019-04" db="EMBL/GenBank/DDBJ databases">
        <title>Isolation and culture of sulfate reducing bacteria from the cold seep of the South China Sea.</title>
        <authorList>
            <person name="Sun C."/>
            <person name="Liu R."/>
        </authorList>
    </citation>
    <scope>NUCLEOTIDE SEQUENCE [LARGE SCALE GENOMIC DNA]</scope>
    <source>
        <strain evidence="3 6">CS1</strain>
    </source>
</reference>
<sequence>MGCMQEVPGNGTSESVSVEIASAIGKDVLLERFGGDETTMKDVVSLFIDVVGEERKTIAEQIASRSDKDGCAKRVHNLASSVSPFGLSTLSRRCIHIESALLRGDWEQAQDGFEEIDFHLGKLIGALLDIGTD</sequence>
<feature type="modified residue" description="Phosphohistidine" evidence="1">
    <location>
        <position position="76"/>
    </location>
</feature>
<dbReference type="GO" id="GO:0000160">
    <property type="term" value="P:phosphorelay signal transduction system"/>
    <property type="evidence" value="ECO:0007669"/>
    <property type="project" value="InterPro"/>
</dbReference>
<dbReference type="OrthoDB" id="9916728at2"/>
<name>A0A6P1ZEW7_9BACT</name>
<reference evidence="4 5" key="1">
    <citation type="submission" date="2018-06" db="EMBL/GenBank/DDBJ databases">
        <title>Complete genome of Desulfovibrio marinus P48SEP.</title>
        <authorList>
            <person name="Crispim J.S."/>
            <person name="Vidigal P.M.P."/>
            <person name="Silva L.C.F."/>
            <person name="Araujo L.C."/>
            <person name="Laguardia C.N."/>
            <person name="Dias R.S."/>
            <person name="Sousa M.P."/>
            <person name="Paula S.O."/>
            <person name="Silva C."/>
        </authorList>
    </citation>
    <scope>NUCLEOTIDE SEQUENCE [LARGE SCALE GENOMIC DNA]</scope>
    <source>
        <strain evidence="4 5">P48SEP</strain>
    </source>
</reference>
<evidence type="ECO:0000256" key="1">
    <source>
        <dbReference type="PROSITE-ProRule" id="PRU00110"/>
    </source>
</evidence>
<dbReference type="InterPro" id="IPR036641">
    <property type="entry name" value="HPT_dom_sf"/>
</dbReference>
<organism evidence="4 5">
    <name type="scientific">Oceanidesulfovibrio marinus</name>
    <dbReference type="NCBI Taxonomy" id="370038"/>
    <lineage>
        <taxon>Bacteria</taxon>
        <taxon>Pseudomonadati</taxon>
        <taxon>Thermodesulfobacteriota</taxon>
        <taxon>Desulfovibrionia</taxon>
        <taxon>Desulfovibrionales</taxon>
        <taxon>Desulfovibrionaceae</taxon>
        <taxon>Oceanidesulfovibrio</taxon>
    </lineage>
</organism>
<protein>
    <submittedName>
        <fullName evidence="3">Hpt domain-containing protein</fullName>
    </submittedName>
</protein>
<evidence type="ECO:0000313" key="6">
    <source>
        <dbReference type="Proteomes" id="UP000503251"/>
    </source>
</evidence>
<dbReference type="EMBL" id="CP039543">
    <property type="protein sequence ID" value="QJT08491.1"/>
    <property type="molecule type" value="Genomic_DNA"/>
</dbReference>
<dbReference type="EMBL" id="QMIF01000008">
    <property type="protein sequence ID" value="TVM33043.1"/>
    <property type="molecule type" value="Genomic_DNA"/>
</dbReference>
<evidence type="ECO:0000313" key="4">
    <source>
        <dbReference type="EMBL" id="TVM33043.1"/>
    </source>
</evidence>
<gene>
    <name evidence="4" type="ORF">DQK91_12825</name>
    <name evidence="3" type="ORF">E8L03_05920</name>
</gene>
<dbReference type="PROSITE" id="PS50894">
    <property type="entry name" value="HPT"/>
    <property type="match status" value="1"/>
</dbReference>
<feature type="domain" description="HPt" evidence="2">
    <location>
        <begin position="36"/>
        <end position="133"/>
    </location>
</feature>
<evidence type="ECO:0000313" key="5">
    <source>
        <dbReference type="Proteomes" id="UP000434052"/>
    </source>
</evidence>
<dbReference type="AlphaFoldDB" id="A0A6P1ZEW7"/>
<keyword evidence="6" id="KW-1185">Reference proteome</keyword>
<dbReference type="InterPro" id="IPR008207">
    <property type="entry name" value="Sig_transdc_His_kin_Hpt_dom"/>
</dbReference>
<dbReference type="GO" id="GO:0004672">
    <property type="term" value="F:protein kinase activity"/>
    <property type="evidence" value="ECO:0007669"/>
    <property type="project" value="UniProtKB-ARBA"/>
</dbReference>
<accession>A0A6P1ZEW7</accession>
<dbReference type="Pfam" id="PF01627">
    <property type="entry name" value="Hpt"/>
    <property type="match status" value="1"/>
</dbReference>
<dbReference type="Gene3D" id="1.20.120.160">
    <property type="entry name" value="HPT domain"/>
    <property type="match status" value="1"/>
</dbReference>
<evidence type="ECO:0000259" key="2">
    <source>
        <dbReference type="PROSITE" id="PS50894"/>
    </source>
</evidence>
<dbReference type="SUPFAM" id="SSF47226">
    <property type="entry name" value="Histidine-containing phosphotransfer domain, HPT domain"/>
    <property type="match status" value="1"/>
</dbReference>
<dbReference type="Proteomes" id="UP000503251">
    <property type="component" value="Chromosome"/>
</dbReference>
<keyword evidence="1" id="KW-0597">Phosphoprotein</keyword>
<proteinExistence type="predicted"/>